<name>A0ABS7L070_CLOSR</name>
<comment type="caution">
    <text evidence="2">The sequence shown here is derived from an EMBL/GenBank/DDBJ whole genome shotgun (WGS) entry which is preliminary data.</text>
</comment>
<keyword evidence="1" id="KW-0812">Transmembrane</keyword>
<dbReference type="RefSeq" id="WP_221861670.1">
    <property type="nucleotide sequence ID" value="NZ_JAIKTU010000010.1"/>
</dbReference>
<feature type="transmembrane region" description="Helical" evidence="1">
    <location>
        <begin position="138"/>
        <end position="159"/>
    </location>
</feature>
<protein>
    <recommendedName>
        <fullName evidence="4">DUF2254 domain-containing protein</fullName>
    </recommendedName>
</protein>
<feature type="transmembrane region" description="Helical" evidence="1">
    <location>
        <begin position="165"/>
        <end position="189"/>
    </location>
</feature>
<dbReference type="EMBL" id="JAIKTU010000010">
    <property type="protein sequence ID" value="MBY0756424.1"/>
    <property type="molecule type" value="Genomic_DNA"/>
</dbReference>
<keyword evidence="1" id="KW-0472">Membrane</keyword>
<evidence type="ECO:0000313" key="3">
    <source>
        <dbReference type="Proteomes" id="UP001299068"/>
    </source>
</evidence>
<sequence>MNEKEGKNFTNNKLKQKYINFKWRIKKRIQWNKRYLNLKYFKTLNKARIILSTCIIVFLYIMAVGLFIWYIGGEKFLETGVLNINYIGETFNISDLVISQISMTLLVVTVVSLMSNLDNKYIYGEKAIEVIFHKKGILSIKVIFNVLIFLMFINLAILIKGGNELAIIGCFLLTVLIIVYITFKFTIIYTNPEKIKSKWQIVYLEENEKHIRKARPIEANMSIKLEKFKNITLQYIQAGDFRYSENIDVYFQLLEVSLFNNKELIQEYYTEHISYSDFIAHIATFTEKLFQIKKYDESMKCYKKLYDILNYYEVVLVEDSITNGMIKEYIDAISYIKTKIEIKGFQHKIFYLMENYWRQLYLYSVIDLSYCRLAKEGDNLIYYFAANDILESYYCTIMENKNLNNEEKREVIVELFDSVRMLGMDRKMDRYTITNFKQKESFNKNVAKYPNYLYAEPITLMILKTIEKKDFNSFKLFLSMKLEKKLMNFIKLLCLISLLEAVVRGKKEYYLDIEITIEEVKEIIKKSKIRDIKVNIDELDLLYSDFISLYNKDLKEECNRKHVYSFHPRLRFNVNTIGIVFCYIAQQNGIEQKHKKFHSRKDETLTNVIDVLYNN</sequence>
<evidence type="ECO:0008006" key="4">
    <source>
        <dbReference type="Google" id="ProtNLM"/>
    </source>
</evidence>
<keyword evidence="3" id="KW-1185">Reference proteome</keyword>
<gene>
    <name evidence="2" type="ORF">K5V21_13295</name>
</gene>
<accession>A0ABS7L070</accession>
<keyword evidence="1" id="KW-1133">Transmembrane helix</keyword>
<organism evidence="2 3">
    <name type="scientific">Clostridium sardiniense</name>
    <name type="common">Clostridium absonum</name>
    <dbReference type="NCBI Taxonomy" id="29369"/>
    <lineage>
        <taxon>Bacteria</taxon>
        <taxon>Bacillati</taxon>
        <taxon>Bacillota</taxon>
        <taxon>Clostridia</taxon>
        <taxon>Eubacteriales</taxon>
        <taxon>Clostridiaceae</taxon>
        <taxon>Clostridium</taxon>
    </lineage>
</organism>
<evidence type="ECO:0000256" key="1">
    <source>
        <dbReference type="SAM" id="Phobius"/>
    </source>
</evidence>
<proteinExistence type="predicted"/>
<reference evidence="2 3" key="1">
    <citation type="journal article" date="2021" name="Cell Host Microbe">
        <title>in vivo commensal control of Clostridioides difficile virulence.</title>
        <authorList>
            <person name="Girinathan B.P."/>
            <person name="Dibenedetto N."/>
            <person name="Worley J.N."/>
            <person name="Peltier J."/>
            <person name="Arrieta-Ortiz M.L."/>
            <person name="Rupa Christinal Immanuel S."/>
            <person name="Lavin R."/>
            <person name="Delaney M.L."/>
            <person name="Cummins C."/>
            <person name="Hoffmann M."/>
            <person name="Luo Y."/>
            <person name="Gonzalez-Escalona N."/>
            <person name="Allard M."/>
            <person name="Onderdonk A.B."/>
            <person name="Gerber G.K."/>
            <person name="Sonenshein A.L."/>
            <person name="Baliga N."/>
            <person name="Dupuy B."/>
            <person name="Bry L."/>
        </authorList>
    </citation>
    <scope>NUCLEOTIDE SEQUENCE [LARGE SCALE GENOMIC DNA]</scope>
    <source>
        <strain evidence="2 3">DSM 599</strain>
    </source>
</reference>
<dbReference type="Proteomes" id="UP001299068">
    <property type="component" value="Unassembled WGS sequence"/>
</dbReference>
<evidence type="ECO:0000313" key="2">
    <source>
        <dbReference type="EMBL" id="MBY0756424.1"/>
    </source>
</evidence>
<feature type="transmembrane region" description="Helical" evidence="1">
    <location>
        <begin position="91"/>
        <end position="117"/>
    </location>
</feature>
<feature type="transmembrane region" description="Helical" evidence="1">
    <location>
        <begin position="49"/>
        <end position="71"/>
    </location>
</feature>